<dbReference type="GO" id="GO:0015627">
    <property type="term" value="C:type II protein secretion system complex"/>
    <property type="evidence" value="ECO:0007669"/>
    <property type="project" value="TreeGrafter"/>
</dbReference>
<dbReference type="InterPro" id="IPR051675">
    <property type="entry name" value="Endo/Exo/Phosphatase_dom_1"/>
</dbReference>
<feature type="domain" description="Soluble ligand binding" evidence="2">
    <location>
        <begin position="77"/>
        <end position="134"/>
    </location>
</feature>
<evidence type="ECO:0000313" key="3">
    <source>
        <dbReference type="EMBL" id="OGK53070.1"/>
    </source>
</evidence>
<evidence type="ECO:0000259" key="2">
    <source>
        <dbReference type="Pfam" id="PF10531"/>
    </source>
</evidence>
<evidence type="ECO:0000256" key="1">
    <source>
        <dbReference type="SAM" id="Phobius"/>
    </source>
</evidence>
<dbReference type="Pfam" id="PF12836">
    <property type="entry name" value="HHH_3"/>
    <property type="match status" value="1"/>
</dbReference>
<dbReference type="SUPFAM" id="SSF81585">
    <property type="entry name" value="PsbU/PolX domain-like"/>
    <property type="match status" value="1"/>
</dbReference>
<dbReference type="Gene3D" id="1.10.150.320">
    <property type="entry name" value="Photosystem II 12 kDa extrinsic protein"/>
    <property type="match status" value="1"/>
</dbReference>
<dbReference type="InterPro" id="IPR019554">
    <property type="entry name" value="Soluble_ligand-bd"/>
</dbReference>
<evidence type="ECO:0000313" key="4">
    <source>
        <dbReference type="Proteomes" id="UP000177418"/>
    </source>
</evidence>
<keyword evidence="1" id="KW-0472">Membrane</keyword>
<organism evidence="3 4">
    <name type="scientific">Candidatus Roizmanbacteria bacterium RIFCSPLOWO2_02_FULL_36_11</name>
    <dbReference type="NCBI Taxonomy" id="1802071"/>
    <lineage>
        <taxon>Bacteria</taxon>
        <taxon>Candidatus Roizmaniibacteriota</taxon>
    </lineage>
</organism>
<sequence length="219" mass="24702">MQISMDKLQKSLKKRIRNIFVQHAAEIVLVAISVVILCVSLIVFVLSDRSDPNQTDYLDNDQINIATQEATPKKRIIVEIAGAVEKPNVYEMTEKSRLKDLLFEANGLAKNADRTFFSRNFNLAEMLKDEEKIYIPSIKEIEEQVFTDNEIVLPNQVENPLININSADKTTLDSLPGVGPVIADKIISGRPYATLEDLVIKKALNKSLFEKIRDKLSTD</sequence>
<reference evidence="3 4" key="1">
    <citation type="journal article" date="2016" name="Nat. Commun.">
        <title>Thousands of microbial genomes shed light on interconnected biogeochemical processes in an aquifer system.</title>
        <authorList>
            <person name="Anantharaman K."/>
            <person name="Brown C.T."/>
            <person name="Hug L.A."/>
            <person name="Sharon I."/>
            <person name="Castelle C.J."/>
            <person name="Probst A.J."/>
            <person name="Thomas B.C."/>
            <person name="Singh A."/>
            <person name="Wilkins M.J."/>
            <person name="Karaoz U."/>
            <person name="Brodie E.L."/>
            <person name="Williams K.H."/>
            <person name="Hubbard S.S."/>
            <person name="Banfield J.F."/>
        </authorList>
    </citation>
    <scope>NUCLEOTIDE SEQUENCE [LARGE SCALE GENOMIC DNA]</scope>
</reference>
<keyword evidence="1" id="KW-1133">Transmembrane helix</keyword>
<gene>
    <name evidence="3" type="ORF">A3H78_00080</name>
</gene>
<dbReference type="EMBL" id="MGAV01000025">
    <property type="protein sequence ID" value="OGK53070.1"/>
    <property type="molecule type" value="Genomic_DNA"/>
</dbReference>
<proteinExistence type="predicted"/>
<name>A0A1F7JBV2_9BACT</name>
<dbReference type="Gene3D" id="3.10.560.10">
    <property type="entry name" value="Outer membrane lipoprotein wza domain like"/>
    <property type="match status" value="1"/>
</dbReference>
<feature type="transmembrane region" description="Helical" evidence="1">
    <location>
        <begin position="20"/>
        <end position="46"/>
    </location>
</feature>
<dbReference type="PANTHER" id="PTHR21180">
    <property type="entry name" value="ENDONUCLEASE/EXONUCLEASE/PHOSPHATASE FAMILY DOMAIN-CONTAINING PROTEIN 1"/>
    <property type="match status" value="1"/>
</dbReference>
<dbReference type="Proteomes" id="UP000177418">
    <property type="component" value="Unassembled WGS sequence"/>
</dbReference>
<comment type="caution">
    <text evidence="3">The sequence shown here is derived from an EMBL/GenBank/DDBJ whole genome shotgun (WGS) entry which is preliminary data.</text>
</comment>
<accession>A0A1F7JBV2</accession>
<keyword evidence="1" id="KW-0812">Transmembrane</keyword>
<dbReference type="PANTHER" id="PTHR21180:SF32">
    <property type="entry name" value="ENDONUCLEASE_EXONUCLEASE_PHOSPHATASE FAMILY DOMAIN-CONTAINING PROTEIN 1"/>
    <property type="match status" value="1"/>
</dbReference>
<protein>
    <recommendedName>
        <fullName evidence="2">Soluble ligand binding domain-containing protein</fullName>
    </recommendedName>
</protein>
<dbReference type="GO" id="GO:0015628">
    <property type="term" value="P:protein secretion by the type II secretion system"/>
    <property type="evidence" value="ECO:0007669"/>
    <property type="project" value="TreeGrafter"/>
</dbReference>
<dbReference type="AlphaFoldDB" id="A0A1F7JBV2"/>
<dbReference type="Pfam" id="PF10531">
    <property type="entry name" value="SLBB"/>
    <property type="match status" value="1"/>
</dbReference>